<sequence length="76" mass="8160">PPDAQPPGPAAWQARGATGRGHHWPGRARAARRLWLRGAAAGPHRPAGAAALERRISRCLTRNGCGDKLPAGQRRW</sequence>
<accession>A0A699X2D8</accession>
<name>A0A699X2D8_TANCI</name>
<feature type="region of interest" description="Disordered" evidence="1">
    <location>
        <begin position="1"/>
        <end position="26"/>
    </location>
</feature>
<dbReference type="AlphaFoldDB" id="A0A699X2D8"/>
<proteinExistence type="predicted"/>
<gene>
    <name evidence="2" type="ORF">Tci_926211</name>
</gene>
<comment type="caution">
    <text evidence="2">The sequence shown here is derived from an EMBL/GenBank/DDBJ whole genome shotgun (WGS) entry which is preliminary data.</text>
</comment>
<protein>
    <submittedName>
        <fullName evidence="2">Uncharacterized protein</fullName>
    </submittedName>
</protein>
<evidence type="ECO:0000313" key="2">
    <source>
        <dbReference type="EMBL" id="GFD54242.1"/>
    </source>
</evidence>
<dbReference type="EMBL" id="BKCJ011803721">
    <property type="protein sequence ID" value="GFD54242.1"/>
    <property type="molecule type" value="Genomic_DNA"/>
</dbReference>
<feature type="non-terminal residue" evidence="2">
    <location>
        <position position="76"/>
    </location>
</feature>
<evidence type="ECO:0000256" key="1">
    <source>
        <dbReference type="SAM" id="MobiDB-lite"/>
    </source>
</evidence>
<reference evidence="2" key="1">
    <citation type="journal article" date="2019" name="Sci. Rep.">
        <title>Draft genome of Tanacetum cinerariifolium, the natural source of mosquito coil.</title>
        <authorList>
            <person name="Yamashiro T."/>
            <person name="Shiraishi A."/>
            <person name="Satake H."/>
            <person name="Nakayama K."/>
        </authorList>
    </citation>
    <scope>NUCLEOTIDE SEQUENCE</scope>
</reference>
<feature type="non-terminal residue" evidence="2">
    <location>
        <position position="1"/>
    </location>
</feature>
<organism evidence="2">
    <name type="scientific">Tanacetum cinerariifolium</name>
    <name type="common">Dalmatian daisy</name>
    <name type="synonym">Chrysanthemum cinerariifolium</name>
    <dbReference type="NCBI Taxonomy" id="118510"/>
    <lineage>
        <taxon>Eukaryota</taxon>
        <taxon>Viridiplantae</taxon>
        <taxon>Streptophyta</taxon>
        <taxon>Embryophyta</taxon>
        <taxon>Tracheophyta</taxon>
        <taxon>Spermatophyta</taxon>
        <taxon>Magnoliopsida</taxon>
        <taxon>eudicotyledons</taxon>
        <taxon>Gunneridae</taxon>
        <taxon>Pentapetalae</taxon>
        <taxon>asterids</taxon>
        <taxon>campanulids</taxon>
        <taxon>Asterales</taxon>
        <taxon>Asteraceae</taxon>
        <taxon>Asteroideae</taxon>
        <taxon>Anthemideae</taxon>
        <taxon>Anthemidinae</taxon>
        <taxon>Tanacetum</taxon>
    </lineage>
</organism>